<sequence length="2531" mass="279782">MAFYQIFKFLPSSSWAAVGMVSTLMGLWIIKATLAALQSFQAVSLEKEKPTMPRVDDGETDPLMMFHSKFCSSQPSSSEDTNIHPSDLQPPMQSKILTEAHDTINQGEHKTRISCSILAICITVMLQFGVQNASDGNMILQAVSFERFAINSSHVLVGSSKRQQRNVVPEKCTLSPSSSSSSLALSLGDIQLSLTILLKRKQRIGTTQSTTEEESRCARSITVSLKIKSLEFGCFPYLFDRVQVRGVGFDVDAVFASVTSVDKANSNVTGIGMSVSCKRVGMNTFCSNEKRIGRPPFLGSSTKRSNVVSWDKIQSTFYDQRLLSGFDDYSALERTNVALVSLPMGYIVVQPADVNQSPPTPQQQSPSTRQALVSLGRGSSTKDELTQHFALGIDFEATHRFIPLMEMLLQNAFCSLVRNNTQPTDVLIEVSTKTKLKTTSKIELVEVNATGYASLYALLSKSSHDVDIGHGHEAVSMKAANTTAQWRKRNSLDSNSSFNRAVPNNSSAVALVIVKDLCVYCHSSLDSDLDIIRIVGVSLETAWWLQQVENKPLPRTSADVGGVLLRLDSEVIGRFARLNNDLQTTKVLGNELQRRLNGLDRKLSKDQVDGMKQKINHPSFDALNLSCASVDAIVELQIPSESNSNNNNNVSTVRLALLQGQSSSRISFREAPVQLSVNKPTEGNISDPDSLFEAELRKCHASYVVESRVSRMEFSVTFVPHSSLPTIGEMKVSRNQESTFYGQLTGLGLDLASPRGKPQNDADPRTQLFAAKASEVRVYEIPNKPSDVSLFSVPVHVVSFRQHFVDSHVGWPMAQTYSADYNIKSPVDILKCRGTFCRVEKRDTVEGKKMELISIQLSRNASSDLYFVWSPVFQWLQMSCNTRIQQALAYVKSLASTSPSTKQGHSCHKTIIRVGVDPTTVANICTCLGVKSVMTTVIEGGMTMDISMVKYLTPVVRTMKPNMIFRAGGRVQLFLNEITQHPIFAFSNVFFKNVTRRAFDDEIAEYNNKKEAPLQRYDDEIVVDHDGHPIKELFEVTVASCVTKFHPSLRFGEVIDDFLLTPRALDAGMDSFKSTSNKRKKRYQLMTITGMVSFLDISLLGDGGSGITDDTLHDVARAYFEGLNLSIERNSPPELTQSHITALDEDTLVYTYGPSIQGGLLQMTIDHFVFMLLPLNLATPLVRINDFAINGSLYLTGLSPSTPGIQEGRTVKSLLLCHHMARECGGHGGCFCCSYGVSLHSAGIPVKVYTDCTVVCNELDVSYGPVMNTSIPQLMECIQRLLPPPSKSAGDQDVHPIPLTWWDNTRFFVHGKLGLAMNILMVRWFLDSHALSDQSILLECQGCSIKYSLGFFGIAASELNISIPGSAYDTTVHPSERIKTTNAFYLPHEAESMVGKARHPLIYIPSFKSEIAFVWNMLRFGAVSSDHHSPYLKKQSNPHDIDCMQSLDKFASFRSNGTCVEFTFDLPGSDLIGNWIALRIDVLPWFTHVNSTIVYSSKLEDKKAESFPPFQSVAIHASINELKVASWFVGDDSESDWDTDELEGICLIVDKVNYAASVNGEKEIVIEGPVKAALLDVSEFSEIVDGRNEDDLLIEQVEMMASGFGAVGGDEYSNSVGISAEVEDTASPFVKLQDLSLDIHETDYVVIAGQIDIQNKSLESILAGSDETNAAAQNATDGVGEGIDKTTWSILVSRLKLLWTLEIRDNLMAISQDLIFTVGFMKSQLRQSQMLAEKAVSDDTDDTKRREEPTDSLVNLADEGIELSLQELIKNNGAESGSTLEYLLKRDASFDLDLHTHANEAHSATQTTATGNKTIPTIDIHFSNPQVQLHSKTTGGSVILAMEGAHVEGRKFVHLVTSSVTGKVSIADLVRKTEHAYTLTNMEAFALSTHVDVDVGLPWLEVSVPGSQEDSDDVLLEERFGISRHDSKDSSRRKHATSDRTYFENHNFTYPAHLRHHEPLKFVNTGLLRSILDKFTFKSRQLFHRPPIHYSTDELVGFIKQGLVVREDDISVDNIDIKIDVLNFNLDSYQFKTTIDLIRNVLLEPPKPHRRHSNAESKPIQHSSKRVSSVAAVEMDELLKSRSVSEKTRGKKGRDVLRNAAMGLLRDLEDRHAISGDAITRRISYALKKLKWCIQSPDEIDDIAIAFTGFFGQHDYSSDGSVSSQFSLEDVRVASSRPGPDSIVFSDPTSVIKSVLDERSPCERCGKAFDHSENDLKSCSFHTGIFESGAWTCCQSTNIHHQGCKSSPHSGKERAAIVRVDTLPRLVEGITLYTHFEVNIYPGIPHSLIVQVSKSLSRLFMSYFFVEDDDKAGVGAMSTISDVTGSTTETLSAHTNHTPNQNVRKSLIIGGKGSSPGSNRQTRDDQHRNGITEYHDQRDIKTDINQAELVFIKVWRVGYINVEVSLSGFRRLPQTSIGICVPAYSKVYKIGSWAYLGQKFLMFLIHEVLKSGASSGLGKFRRKVMGQSSSEHIEVEAPTAVTSVPSPRSIGSGSKDSFIGRHLRRPMGAEAILGNKNVKPKGKKSSFGKKL</sequence>
<dbReference type="GO" id="GO:0008270">
    <property type="term" value="F:zinc ion binding"/>
    <property type="evidence" value="ECO:0007669"/>
    <property type="project" value="UniProtKB-KW"/>
</dbReference>
<dbReference type="PROSITE" id="PS51113">
    <property type="entry name" value="ZF_BTK"/>
    <property type="match status" value="1"/>
</dbReference>
<evidence type="ECO:0000256" key="1">
    <source>
        <dbReference type="PROSITE-ProRule" id="PRU00432"/>
    </source>
</evidence>
<evidence type="ECO:0000256" key="3">
    <source>
        <dbReference type="SAM" id="Phobius"/>
    </source>
</evidence>
<organism evidence="4 5">
    <name type="scientific">Thalassiosira pseudonana</name>
    <name type="common">Marine diatom</name>
    <name type="synonym">Cyclotella nana</name>
    <dbReference type="NCBI Taxonomy" id="35128"/>
    <lineage>
        <taxon>Eukaryota</taxon>
        <taxon>Sar</taxon>
        <taxon>Stramenopiles</taxon>
        <taxon>Ochrophyta</taxon>
        <taxon>Bacillariophyta</taxon>
        <taxon>Coscinodiscophyceae</taxon>
        <taxon>Thalassiosirophycidae</taxon>
        <taxon>Thalassiosirales</taxon>
        <taxon>Thalassiosiraceae</taxon>
        <taxon>Thalassiosira</taxon>
    </lineage>
</organism>
<keyword evidence="3" id="KW-0472">Membrane</keyword>
<feature type="region of interest" description="Disordered" evidence="2">
    <location>
        <begin position="2046"/>
        <end position="2066"/>
    </location>
</feature>
<name>B8BTM6_THAPS</name>
<keyword evidence="1" id="KW-0479">Metal-binding</keyword>
<evidence type="ECO:0000256" key="2">
    <source>
        <dbReference type="SAM" id="MobiDB-lite"/>
    </source>
</evidence>
<dbReference type="KEGG" id="tps:THAPSDRAFT_21158"/>
<dbReference type="InterPro" id="IPR001562">
    <property type="entry name" value="Znf_Btk_motif"/>
</dbReference>
<protein>
    <submittedName>
        <fullName evidence="4">Uncharacterized protein</fullName>
    </submittedName>
</protein>
<dbReference type="PaxDb" id="35128-Thaps21158"/>
<dbReference type="InterPro" id="IPR045167">
    <property type="entry name" value="Hobbit"/>
</dbReference>
<reference evidence="4 5" key="2">
    <citation type="journal article" date="2008" name="Nature">
        <title>The Phaeodactylum genome reveals the evolutionary history of diatom genomes.</title>
        <authorList>
            <person name="Bowler C."/>
            <person name="Allen A.E."/>
            <person name="Badger J.H."/>
            <person name="Grimwood J."/>
            <person name="Jabbari K."/>
            <person name="Kuo A."/>
            <person name="Maheswari U."/>
            <person name="Martens C."/>
            <person name="Maumus F."/>
            <person name="Otillar R.P."/>
            <person name="Rayko E."/>
            <person name="Salamov A."/>
            <person name="Vandepoele K."/>
            <person name="Beszteri B."/>
            <person name="Gruber A."/>
            <person name="Heijde M."/>
            <person name="Katinka M."/>
            <person name="Mock T."/>
            <person name="Valentin K."/>
            <person name="Verret F."/>
            <person name="Berges J.A."/>
            <person name="Brownlee C."/>
            <person name="Cadoret J.P."/>
            <person name="Chiovitti A."/>
            <person name="Choi C.J."/>
            <person name="Coesel S."/>
            <person name="De Martino A."/>
            <person name="Detter J.C."/>
            <person name="Durkin C."/>
            <person name="Falciatore A."/>
            <person name="Fournet J."/>
            <person name="Haruta M."/>
            <person name="Huysman M.J."/>
            <person name="Jenkins B.D."/>
            <person name="Jiroutova K."/>
            <person name="Jorgensen R.E."/>
            <person name="Joubert Y."/>
            <person name="Kaplan A."/>
            <person name="Kroger N."/>
            <person name="Kroth P.G."/>
            <person name="La Roche J."/>
            <person name="Lindquist E."/>
            <person name="Lommer M."/>
            <person name="Martin-Jezequel V."/>
            <person name="Lopez P.J."/>
            <person name="Lucas S."/>
            <person name="Mangogna M."/>
            <person name="McGinnis K."/>
            <person name="Medlin L.K."/>
            <person name="Montsant A."/>
            <person name="Oudot-Le Secq M.P."/>
            <person name="Napoli C."/>
            <person name="Obornik M."/>
            <person name="Parker M.S."/>
            <person name="Petit J.L."/>
            <person name="Porcel B.M."/>
            <person name="Poulsen N."/>
            <person name="Robison M."/>
            <person name="Rychlewski L."/>
            <person name="Rynearson T.A."/>
            <person name="Schmutz J."/>
            <person name="Shapiro H."/>
            <person name="Siaut M."/>
            <person name="Stanley M."/>
            <person name="Sussman M.R."/>
            <person name="Taylor A.R."/>
            <person name="Vardi A."/>
            <person name="von Dassow P."/>
            <person name="Vyverman W."/>
            <person name="Willis A."/>
            <person name="Wyrwicz L.S."/>
            <person name="Rokhsar D.S."/>
            <person name="Weissenbach J."/>
            <person name="Armbrust E.V."/>
            <person name="Green B.R."/>
            <person name="Van de Peer Y."/>
            <person name="Grigoriev I.V."/>
        </authorList>
    </citation>
    <scope>NUCLEOTIDE SEQUENCE [LARGE SCALE GENOMIC DNA]</scope>
    <source>
        <strain evidence="4 5">CCMP1335</strain>
    </source>
</reference>
<keyword evidence="5" id="KW-1185">Reference proteome</keyword>
<dbReference type="Pfam" id="PF10344">
    <property type="entry name" value="Hobbit"/>
    <property type="match status" value="1"/>
</dbReference>
<keyword evidence="1" id="KW-0862">Zinc</keyword>
<feature type="region of interest" description="Disordered" evidence="2">
    <location>
        <begin position="2510"/>
        <end position="2531"/>
    </location>
</feature>
<evidence type="ECO:0000313" key="4">
    <source>
        <dbReference type="EMBL" id="EED94627.1"/>
    </source>
</evidence>
<evidence type="ECO:0000313" key="5">
    <source>
        <dbReference type="Proteomes" id="UP000001449"/>
    </source>
</evidence>
<dbReference type="PANTHER" id="PTHR15678:SF6">
    <property type="entry name" value="BRIDGE-LIKE LIPID TRANSFER PROTEIN FAMILY MEMBER 2"/>
    <property type="match status" value="1"/>
</dbReference>
<dbReference type="eggNOG" id="ENOG502RMKY">
    <property type="taxonomic scope" value="Eukaryota"/>
</dbReference>
<dbReference type="InParanoid" id="B8BTM6"/>
<dbReference type="GeneID" id="7448643"/>
<dbReference type="RefSeq" id="XP_002287184.1">
    <property type="nucleotide sequence ID" value="XM_002287148.1"/>
</dbReference>
<proteinExistence type="predicted"/>
<gene>
    <name evidence="4" type="ORF">THAPSDRAFT_21158</name>
</gene>
<dbReference type="EMBL" id="CM000639">
    <property type="protein sequence ID" value="EED94627.1"/>
    <property type="molecule type" value="Genomic_DNA"/>
</dbReference>
<dbReference type="OMA" id="CAEISAN"/>
<accession>B8BTM6</accession>
<keyword evidence="3" id="KW-1133">Transmembrane helix</keyword>
<feature type="transmembrane region" description="Helical" evidence="3">
    <location>
        <begin position="113"/>
        <end position="130"/>
    </location>
</feature>
<dbReference type="Proteomes" id="UP000001449">
    <property type="component" value="Chromosome 2"/>
</dbReference>
<dbReference type="PANTHER" id="PTHR15678">
    <property type="entry name" value="ANTIGEN MLAA-22-RELATED"/>
    <property type="match status" value="1"/>
</dbReference>
<feature type="transmembrane region" description="Helical" evidence="3">
    <location>
        <begin position="12"/>
        <end position="30"/>
    </location>
</feature>
<feature type="region of interest" description="Disordered" evidence="2">
    <location>
        <begin position="2328"/>
        <end position="2368"/>
    </location>
</feature>
<dbReference type="GO" id="GO:0035556">
    <property type="term" value="P:intracellular signal transduction"/>
    <property type="evidence" value="ECO:0007669"/>
    <property type="project" value="InterPro"/>
</dbReference>
<feature type="region of interest" description="Disordered" evidence="2">
    <location>
        <begin position="353"/>
        <end position="377"/>
    </location>
</feature>
<keyword evidence="1" id="KW-0863">Zinc-finger</keyword>
<reference evidence="4 5" key="1">
    <citation type="journal article" date="2004" name="Science">
        <title>The genome of the diatom Thalassiosira pseudonana: ecology, evolution, and metabolism.</title>
        <authorList>
            <person name="Armbrust E.V."/>
            <person name="Berges J.A."/>
            <person name="Bowler C."/>
            <person name="Green B.R."/>
            <person name="Martinez D."/>
            <person name="Putnam N.H."/>
            <person name="Zhou S."/>
            <person name="Allen A.E."/>
            <person name="Apt K.E."/>
            <person name="Bechner M."/>
            <person name="Brzezinski M.A."/>
            <person name="Chaal B.K."/>
            <person name="Chiovitti A."/>
            <person name="Davis A.K."/>
            <person name="Demarest M.S."/>
            <person name="Detter J.C."/>
            <person name="Glavina T."/>
            <person name="Goodstein D."/>
            <person name="Hadi M.Z."/>
            <person name="Hellsten U."/>
            <person name="Hildebrand M."/>
            <person name="Jenkins B.D."/>
            <person name="Jurka J."/>
            <person name="Kapitonov V.V."/>
            <person name="Kroger N."/>
            <person name="Lau W.W."/>
            <person name="Lane T.W."/>
            <person name="Larimer F.W."/>
            <person name="Lippmeier J.C."/>
            <person name="Lucas S."/>
            <person name="Medina M."/>
            <person name="Montsant A."/>
            <person name="Obornik M."/>
            <person name="Parker M.S."/>
            <person name="Palenik B."/>
            <person name="Pazour G.J."/>
            <person name="Richardson P.M."/>
            <person name="Rynearson T.A."/>
            <person name="Saito M.A."/>
            <person name="Schwartz D.C."/>
            <person name="Thamatrakoln K."/>
            <person name="Valentin K."/>
            <person name="Vardi A."/>
            <person name="Wilkerson F.P."/>
            <person name="Rokhsar D.S."/>
        </authorList>
    </citation>
    <scope>NUCLEOTIDE SEQUENCE [LARGE SCALE GENOMIC DNA]</scope>
    <source>
        <strain evidence="4 5">CCMP1335</strain>
    </source>
</reference>
<dbReference type="HOGENOM" id="CLU_228321_0_0_1"/>
<keyword evidence="3" id="KW-0812">Transmembrane</keyword>
<feature type="compositionally biased region" description="Polar residues" evidence="2">
    <location>
        <begin position="2328"/>
        <end position="2344"/>
    </location>
</feature>
<feature type="compositionally biased region" description="Basic residues" evidence="2">
    <location>
        <begin position="2518"/>
        <end position="2531"/>
    </location>
</feature>